<dbReference type="AlphaFoldDB" id="A0AA36EB81"/>
<dbReference type="Proteomes" id="UP001177003">
    <property type="component" value="Chromosome 6"/>
</dbReference>
<reference evidence="1" key="1">
    <citation type="submission" date="2023-04" db="EMBL/GenBank/DDBJ databases">
        <authorList>
            <person name="Vijverberg K."/>
            <person name="Xiong W."/>
            <person name="Schranz E."/>
        </authorList>
    </citation>
    <scope>NUCLEOTIDE SEQUENCE</scope>
</reference>
<keyword evidence="2" id="KW-1185">Reference proteome</keyword>
<sequence length="122" mass="14330">MSQTKKEDPKPLAKKSVKIESKPKGKEIFFSEEPIVNNNEDDEPDENKLKRRKACEAKMDEYQRIIHEVEVKEKAEREAQVTLESRKLLFPDWTLKQIQNNAADLPSQYWLEPVVTFEVQNT</sequence>
<dbReference type="EMBL" id="OX465082">
    <property type="protein sequence ID" value="CAI9289884.1"/>
    <property type="molecule type" value="Genomic_DNA"/>
</dbReference>
<accession>A0AA36EB81</accession>
<name>A0AA36EB81_LACSI</name>
<protein>
    <submittedName>
        <fullName evidence="1">Uncharacterized protein</fullName>
    </submittedName>
</protein>
<evidence type="ECO:0000313" key="2">
    <source>
        <dbReference type="Proteomes" id="UP001177003"/>
    </source>
</evidence>
<organism evidence="1 2">
    <name type="scientific">Lactuca saligna</name>
    <name type="common">Willowleaf lettuce</name>
    <dbReference type="NCBI Taxonomy" id="75948"/>
    <lineage>
        <taxon>Eukaryota</taxon>
        <taxon>Viridiplantae</taxon>
        <taxon>Streptophyta</taxon>
        <taxon>Embryophyta</taxon>
        <taxon>Tracheophyta</taxon>
        <taxon>Spermatophyta</taxon>
        <taxon>Magnoliopsida</taxon>
        <taxon>eudicotyledons</taxon>
        <taxon>Gunneridae</taxon>
        <taxon>Pentapetalae</taxon>
        <taxon>asterids</taxon>
        <taxon>campanulids</taxon>
        <taxon>Asterales</taxon>
        <taxon>Asteraceae</taxon>
        <taxon>Cichorioideae</taxon>
        <taxon>Cichorieae</taxon>
        <taxon>Lactucinae</taxon>
        <taxon>Lactuca</taxon>
    </lineage>
</organism>
<gene>
    <name evidence="1" type="ORF">LSALG_LOCUS29103</name>
</gene>
<evidence type="ECO:0000313" key="1">
    <source>
        <dbReference type="EMBL" id="CAI9289884.1"/>
    </source>
</evidence>
<proteinExistence type="predicted"/>